<keyword evidence="1" id="KW-0732">Signal</keyword>
<dbReference type="EMBL" id="JACDUR010000002">
    <property type="protein sequence ID" value="MBA2890953.1"/>
    <property type="molecule type" value="Genomic_DNA"/>
</dbReference>
<organism evidence="2 3">
    <name type="scientific">Nonomuraea soli</name>
    <dbReference type="NCBI Taxonomy" id="1032476"/>
    <lineage>
        <taxon>Bacteria</taxon>
        <taxon>Bacillati</taxon>
        <taxon>Actinomycetota</taxon>
        <taxon>Actinomycetes</taxon>
        <taxon>Streptosporangiales</taxon>
        <taxon>Streptosporangiaceae</taxon>
        <taxon>Nonomuraea</taxon>
    </lineage>
</organism>
<feature type="chain" id="PRO_5030760691" description="Peptidase inhibitor family I36" evidence="1">
    <location>
        <begin position="29"/>
        <end position="119"/>
    </location>
</feature>
<reference evidence="2 3" key="1">
    <citation type="submission" date="2020-07" db="EMBL/GenBank/DDBJ databases">
        <title>Genomic Encyclopedia of Type Strains, Phase IV (KMG-IV): sequencing the most valuable type-strain genomes for metagenomic binning, comparative biology and taxonomic classification.</title>
        <authorList>
            <person name="Goeker M."/>
        </authorList>
    </citation>
    <scope>NUCLEOTIDE SEQUENCE [LARGE SCALE GENOMIC DNA]</scope>
    <source>
        <strain evidence="2 3">DSM 45533</strain>
    </source>
</reference>
<feature type="signal peptide" evidence="1">
    <location>
        <begin position="1"/>
        <end position="28"/>
    </location>
</feature>
<evidence type="ECO:0000313" key="3">
    <source>
        <dbReference type="Proteomes" id="UP000530928"/>
    </source>
</evidence>
<sequence length="119" mass="12432">MRKVLTTAAVAALAIGGLAGFAAPAAQAAAASHGCPSGAVCIYPGAGWNGDRPTHFYYSYGAHNLRDMYGVHRVYNNQTDGATVRTCTGYNGTGCQGYMGPGWYIDKDLSPINSITLQP</sequence>
<name>A0A7W0CGW0_9ACTN</name>
<accession>A0A7W0CGW0</accession>
<protein>
    <recommendedName>
        <fullName evidence="4">Peptidase inhibitor family I36</fullName>
    </recommendedName>
</protein>
<keyword evidence="3" id="KW-1185">Reference proteome</keyword>
<evidence type="ECO:0000313" key="2">
    <source>
        <dbReference type="EMBL" id="MBA2890953.1"/>
    </source>
</evidence>
<evidence type="ECO:0000256" key="1">
    <source>
        <dbReference type="SAM" id="SignalP"/>
    </source>
</evidence>
<evidence type="ECO:0008006" key="4">
    <source>
        <dbReference type="Google" id="ProtNLM"/>
    </source>
</evidence>
<dbReference type="Proteomes" id="UP000530928">
    <property type="component" value="Unassembled WGS sequence"/>
</dbReference>
<comment type="caution">
    <text evidence="2">The sequence shown here is derived from an EMBL/GenBank/DDBJ whole genome shotgun (WGS) entry which is preliminary data.</text>
</comment>
<gene>
    <name evidence="2" type="ORF">HNR30_002294</name>
</gene>
<proteinExistence type="predicted"/>
<dbReference type="RefSeq" id="WP_181609722.1">
    <property type="nucleotide sequence ID" value="NZ_BAABAM010000006.1"/>
</dbReference>
<dbReference type="AlphaFoldDB" id="A0A7W0CGW0"/>